<protein>
    <submittedName>
        <fullName evidence="2">Sugar phosphate isomerase/epimerase family protein</fullName>
    </submittedName>
</protein>
<dbReference type="InterPro" id="IPR050312">
    <property type="entry name" value="IolE/XylAMocC-like"/>
</dbReference>
<feature type="domain" description="Xylose isomerase-like TIM barrel" evidence="1">
    <location>
        <begin position="23"/>
        <end position="242"/>
    </location>
</feature>
<evidence type="ECO:0000313" key="3">
    <source>
        <dbReference type="Proteomes" id="UP001304650"/>
    </source>
</evidence>
<name>A0AA96LM24_9BACL</name>
<dbReference type="Proteomes" id="UP001304650">
    <property type="component" value="Chromosome"/>
</dbReference>
<evidence type="ECO:0000313" key="2">
    <source>
        <dbReference type="EMBL" id="WNR43484.1"/>
    </source>
</evidence>
<proteinExistence type="predicted"/>
<gene>
    <name evidence="2" type="ORF">MJB10_20595</name>
</gene>
<dbReference type="SUPFAM" id="SSF51658">
    <property type="entry name" value="Xylose isomerase-like"/>
    <property type="match status" value="1"/>
</dbReference>
<dbReference type="RefSeq" id="WP_314797798.1">
    <property type="nucleotide sequence ID" value="NZ_CP130319.1"/>
</dbReference>
<dbReference type="AlphaFoldDB" id="A0AA96LM24"/>
<dbReference type="KEGG" id="proo:MJB10_20595"/>
<sequence length="293" mass="33212">MGQFQLSAFSDEIGGDLEFQMDVLEQYGIKHIEMRGVNGKGLVQNTREEVLGIKRQLADRGFKLSSVGSPIGKIKITDDFEPHLELFRYTLEIAEILEAPYIRLFSFFIPEGENPAIYRDEVLRRMSTLVKEAEGTGVTLLHENEAKIYGDTPERCLDLLDSINSPHFKAIFDPANYIHCGVNCYPDAFYQIKKHLAYMHIKDATLEPRITVPAGYGIGHLYEILNEIHSEGKPMFLSLEPHLSKFTIEQFAKLEPNSPIIHMPEGGARTFAMAATSLIKLIRRIEEEAKQEV</sequence>
<dbReference type="PANTHER" id="PTHR12110">
    <property type="entry name" value="HYDROXYPYRUVATE ISOMERASE"/>
    <property type="match status" value="1"/>
</dbReference>
<accession>A0AA96LM24</accession>
<dbReference type="InterPro" id="IPR036237">
    <property type="entry name" value="Xyl_isomerase-like_sf"/>
</dbReference>
<dbReference type="Gene3D" id="3.20.20.150">
    <property type="entry name" value="Divalent-metal-dependent TIM barrel enzymes"/>
    <property type="match status" value="1"/>
</dbReference>
<evidence type="ECO:0000259" key="1">
    <source>
        <dbReference type="Pfam" id="PF01261"/>
    </source>
</evidence>
<dbReference type="EMBL" id="CP130319">
    <property type="protein sequence ID" value="WNR43484.1"/>
    <property type="molecule type" value="Genomic_DNA"/>
</dbReference>
<keyword evidence="2" id="KW-0413">Isomerase</keyword>
<reference evidence="2" key="1">
    <citation type="submission" date="2022-02" db="EMBL/GenBank/DDBJ databases">
        <title>Paenibacillus sp. MBLB1832 Whole Genome Shotgun Sequencing.</title>
        <authorList>
            <person name="Hwang C.Y."/>
            <person name="Cho E.-S."/>
            <person name="Seo M.-J."/>
        </authorList>
    </citation>
    <scope>NUCLEOTIDE SEQUENCE</scope>
    <source>
        <strain evidence="2">MBLB1832</strain>
    </source>
</reference>
<organism evidence="2 3">
    <name type="scientific">Paenibacillus roseopurpureus</name>
    <dbReference type="NCBI Taxonomy" id="2918901"/>
    <lineage>
        <taxon>Bacteria</taxon>
        <taxon>Bacillati</taxon>
        <taxon>Bacillota</taxon>
        <taxon>Bacilli</taxon>
        <taxon>Bacillales</taxon>
        <taxon>Paenibacillaceae</taxon>
        <taxon>Paenibacillus</taxon>
    </lineage>
</organism>
<dbReference type="InterPro" id="IPR013022">
    <property type="entry name" value="Xyl_isomerase-like_TIM-brl"/>
</dbReference>
<dbReference type="GO" id="GO:0016853">
    <property type="term" value="F:isomerase activity"/>
    <property type="evidence" value="ECO:0007669"/>
    <property type="project" value="UniProtKB-KW"/>
</dbReference>
<dbReference type="PANTHER" id="PTHR12110:SF41">
    <property type="entry name" value="INOSOSE DEHYDRATASE"/>
    <property type="match status" value="1"/>
</dbReference>
<dbReference type="Pfam" id="PF01261">
    <property type="entry name" value="AP_endonuc_2"/>
    <property type="match status" value="1"/>
</dbReference>
<keyword evidence="3" id="KW-1185">Reference proteome</keyword>